<dbReference type="Proteomes" id="UP000887013">
    <property type="component" value="Unassembled WGS sequence"/>
</dbReference>
<dbReference type="AlphaFoldDB" id="A0A8X6N0L3"/>
<evidence type="ECO:0000256" key="1">
    <source>
        <dbReference type="SAM" id="MobiDB-lite"/>
    </source>
</evidence>
<protein>
    <submittedName>
        <fullName evidence="2">Uncharacterized protein</fullName>
    </submittedName>
</protein>
<dbReference type="EMBL" id="BMAW01004173">
    <property type="protein sequence ID" value="GFS87355.1"/>
    <property type="molecule type" value="Genomic_DNA"/>
</dbReference>
<evidence type="ECO:0000313" key="3">
    <source>
        <dbReference type="Proteomes" id="UP000887013"/>
    </source>
</evidence>
<accession>A0A8X6N0L3</accession>
<sequence>MKTGPEGSESGNPGSVQPGARSNKREFVRGKVSMIVRNGRHQEGSLIKEQSLSGCVPGSEERDLVQNQIRFTEL</sequence>
<keyword evidence="3" id="KW-1185">Reference proteome</keyword>
<comment type="caution">
    <text evidence="2">The sequence shown here is derived from an EMBL/GenBank/DDBJ whole genome shotgun (WGS) entry which is preliminary data.</text>
</comment>
<feature type="compositionally biased region" description="Low complexity" evidence="1">
    <location>
        <begin position="1"/>
        <end position="15"/>
    </location>
</feature>
<organism evidence="2 3">
    <name type="scientific">Nephila pilipes</name>
    <name type="common">Giant wood spider</name>
    <name type="synonym">Nephila maculata</name>
    <dbReference type="NCBI Taxonomy" id="299642"/>
    <lineage>
        <taxon>Eukaryota</taxon>
        <taxon>Metazoa</taxon>
        <taxon>Ecdysozoa</taxon>
        <taxon>Arthropoda</taxon>
        <taxon>Chelicerata</taxon>
        <taxon>Arachnida</taxon>
        <taxon>Araneae</taxon>
        <taxon>Araneomorphae</taxon>
        <taxon>Entelegynae</taxon>
        <taxon>Araneoidea</taxon>
        <taxon>Nephilidae</taxon>
        <taxon>Nephila</taxon>
    </lineage>
</organism>
<feature type="region of interest" description="Disordered" evidence="1">
    <location>
        <begin position="1"/>
        <end position="27"/>
    </location>
</feature>
<reference evidence="2" key="1">
    <citation type="submission" date="2020-08" db="EMBL/GenBank/DDBJ databases">
        <title>Multicomponent nature underlies the extraordinary mechanical properties of spider dragline silk.</title>
        <authorList>
            <person name="Kono N."/>
            <person name="Nakamura H."/>
            <person name="Mori M."/>
            <person name="Yoshida Y."/>
            <person name="Ohtoshi R."/>
            <person name="Malay A.D."/>
            <person name="Moran D.A.P."/>
            <person name="Tomita M."/>
            <person name="Numata K."/>
            <person name="Arakawa K."/>
        </authorList>
    </citation>
    <scope>NUCLEOTIDE SEQUENCE</scope>
</reference>
<name>A0A8X6N0L3_NEPPI</name>
<evidence type="ECO:0000313" key="2">
    <source>
        <dbReference type="EMBL" id="GFS87355.1"/>
    </source>
</evidence>
<gene>
    <name evidence="2" type="ORF">NPIL_396681</name>
</gene>
<proteinExistence type="predicted"/>